<accession>A0A1H4TCI6</accession>
<evidence type="ECO:0000256" key="1">
    <source>
        <dbReference type="ARBA" id="ARBA00004429"/>
    </source>
</evidence>
<dbReference type="PRINTS" id="PR00164">
    <property type="entry name" value="ABC2TRNSPORT"/>
</dbReference>
<keyword evidence="6 9" id="KW-0812">Transmembrane</keyword>
<keyword evidence="12" id="KW-1185">Reference proteome</keyword>
<evidence type="ECO:0000256" key="5">
    <source>
        <dbReference type="ARBA" id="ARBA00022519"/>
    </source>
</evidence>
<dbReference type="InterPro" id="IPR013525">
    <property type="entry name" value="ABC2_TM"/>
</dbReference>
<evidence type="ECO:0000256" key="2">
    <source>
        <dbReference type="ARBA" id="ARBA00007783"/>
    </source>
</evidence>
<gene>
    <name evidence="11" type="ORF">SAMN04490203_2608</name>
</gene>
<dbReference type="InterPro" id="IPR047817">
    <property type="entry name" value="ABC2_TM_bact-type"/>
</dbReference>
<evidence type="ECO:0000256" key="8">
    <source>
        <dbReference type="ARBA" id="ARBA00023136"/>
    </source>
</evidence>
<evidence type="ECO:0000313" key="12">
    <source>
        <dbReference type="Proteomes" id="UP000183155"/>
    </source>
</evidence>
<feature type="domain" description="ABC transmembrane type-2" evidence="10">
    <location>
        <begin position="139"/>
        <end position="363"/>
    </location>
</feature>
<evidence type="ECO:0000259" key="10">
    <source>
        <dbReference type="PROSITE" id="PS51012"/>
    </source>
</evidence>
<keyword evidence="4 9" id="KW-1003">Cell membrane</keyword>
<reference evidence="11 12" key="1">
    <citation type="submission" date="2016-10" db="EMBL/GenBank/DDBJ databases">
        <authorList>
            <person name="Varghese N."/>
            <person name="Submissions S."/>
        </authorList>
    </citation>
    <scope>NUCLEOTIDE SEQUENCE [LARGE SCALE GENOMIC DNA]</scope>
    <source>
        <strain evidence="11 12">BS3652</strain>
    </source>
</reference>
<evidence type="ECO:0000256" key="4">
    <source>
        <dbReference type="ARBA" id="ARBA00022475"/>
    </source>
</evidence>
<comment type="subcellular location">
    <subcellularLocation>
        <location evidence="1 9">Cell inner membrane</location>
        <topology evidence="1 9">Multi-pass membrane protein</topology>
    </subcellularLocation>
</comment>
<feature type="transmembrane region" description="Helical" evidence="9">
    <location>
        <begin position="215"/>
        <end position="240"/>
    </location>
</feature>
<comment type="caution">
    <text evidence="11">The sequence shown here is derived from an EMBL/GenBank/DDBJ whole genome shotgun (WGS) entry which is preliminary data.</text>
</comment>
<feature type="transmembrane region" description="Helical" evidence="9">
    <location>
        <begin position="252"/>
        <end position="274"/>
    </location>
</feature>
<dbReference type="PANTHER" id="PTHR30413">
    <property type="entry name" value="INNER MEMBRANE TRANSPORT PERMEASE"/>
    <property type="match status" value="1"/>
</dbReference>
<keyword evidence="3 9" id="KW-0813">Transport</keyword>
<dbReference type="EMBL" id="FNRS01000001">
    <property type="protein sequence ID" value="SEC53980.1"/>
    <property type="molecule type" value="Genomic_DNA"/>
</dbReference>
<evidence type="ECO:0000256" key="3">
    <source>
        <dbReference type="ARBA" id="ARBA00022448"/>
    </source>
</evidence>
<dbReference type="Proteomes" id="UP000183155">
    <property type="component" value="Unassembled WGS sequence"/>
</dbReference>
<evidence type="ECO:0000256" key="7">
    <source>
        <dbReference type="ARBA" id="ARBA00022989"/>
    </source>
</evidence>
<organism evidence="11 12">
    <name type="scientific">Pseudomonas taetrolens</name>
    <dbReference type="NCBI Taxonomy" id="47884"/>
    <lineage>
        <taxon>Bacteria</taxon>
        <taxon>Pseudomonadati</taxon>
        <taxon>Pseudomonadota</taxon>
        <taxon>Gammaproteobacteria</taxon>
        <taxon>Pseudomonadales</taxon>
        <taxon>Pseudomonadaceae</taxon>
        <taxon>Pseudomonas</taxon>
    </lineage>
</organism>
<evidence type="ECO:0000313" key="11">
    <source>
        <dbReference type="EMBL" id="SEC53980.1"/>
    </source>
</evidence>
<feature type="transmembrane region" description="Helical" evidence="9">
    <location>
        <begin position="286"/>
        <end position="304"/>
    </location>
</feature>
<dbReference type="PROSITE" id="PS51012">
    <property type="entry name" value="ABC_TM2"/>
    <property type="match status" value="1"/>
</dbReference>
<comment type="similarity">
    <text evidence="2 9">Belongs to the ABC-2 integral membrane protein family.</text>
</comment>
<proteinExistence type="inferred from homology"/>
<dbReference type="PANTHER" id="PTHR30413:SF8">
    <property type="entry name" value="TRANSPORT PERMEASE PROTEIN"/>
    <property type="match status" value="1"/>
</dbReference>
<name>A0A1H4TCI6_PSETA</name>
<sequence>MPPDKTPKKNNSAPLQVVAFGYCTQHLIIPYSSKNPRRFKIRSSLKIQELPYRRQDFFIDAYATKRLVFLPLEHGILSSPGFTARDYAFPENEFPGAFICAALLAVNILKPRSSLQIQKSVIFALILREARARFGARRMGAVWTLVEPICHLLIFSILFAVIRGRTVSDVEYPVFVLVAMAPFLLYRNTALRLMDSLRENRSLFGYKQIKPLDTYVARVLVEACISATVYAILVFGFAWYGFDMSVANPLMWVVTLALGLLFAFSLGMVLALITHALPSLKVVIRMAFFPLYFISGVLVPAAYLPQAMMPVLLLNPFLHIVELIRAQVLPHYTPVDGVSEGYVIVLTTVLLFIAMGSYRARRLHLVSTKNG</sequence>
<evidence type="ECO:0000256" key="6">
    <source>
        <dbReference type="ARBA" id="ARBA00022692"/>
    </source>
</evidence>
<keyword evidence="7 9" id="KW-1133">Transmembrane helix</keyword>
<feature type="transmembrane region" description="Helical" evidence="9">
    <location>
        <begin position="174"/>
        <end position="194"/>
    </location>
</feature>
<dbReference type="InterPro" id="IPR000412">
    <property type="entry name" value="ABC_2_transport"/>
</dbReference>
<protein>
    <recommendedName>
        <fullName evidence="9">Transport permease protein</fullName>
    </recommendedName>
</protein>
<evidence type="ECO:0000256" key="9">
    <source>
        <dbReference type="RuleBase" id="RU361157"/>
    </source>
</evidence>
<dbReference type="Pfam" id="PF01061">
    <property type="entry name" value="ABC2_membrane"/>
    <property type="match status" value="1"/>
</dbReference>
<keyword evidence="5" id="KW-0997">Cell inner membrane</keyword>
<feature type="transmembrane region" description="Helical" evidence="9">
    <location>
        <begin position="141"/>
        <end position="162"/>
    </location>
</feature>
<keyword evidence="8 9" id="KW-0472">Membrane</keyword>
<feature type="transmembrane region" description="Helical" evidence="9">
    <location>
        <begin position="341"/>
        <end position="360"/>
    </location>
</feature>